<feature type="coiled-coil region" evidence="1">
    <location>
        <begin position="84"/>
        <end position="150"/>
    </location>
</feature>
<sequence>MNTPSPSESTPNPQHQDDVLAMLQEQQQALKSNLEELQGRTNRLRGLVQTLVSGLVIAVLLAIGISGWFAYRLLVQEQIVQRETEQAAEANAAMLEQLETMETELQRQQEQLQTLREDVPEELTSLTDTVQSNQRRLELLQDQIQQLETATPAEGDN</sequence>
<proteinExistence type="predicted"/>
<protein>
    <submittedName>
        <fullName evidence="3">Uncharacterized protein</fullName>
    </submittedName>
</protein>
<dbReference type="KEGG" id="hhg:XM38_025530"/>
<accession>A0A1Z3HMT2</accession>
<keyword evidence="1" id="KW-0175">Coiled coil</keyword>
<evidence type="ECO:0000256" key="2">
    <source>
        <dbReference type="SAM" id="Phobius"/>
    </source>
</evidence>
<keyword evidence="2" id="KW-0812">Transmembrane</keyword>
<keyword evidence="2" id="KW-0472">Membrane</keyword>
<keyword evidence="2" id="KW-1133">Transmembrane helix</keyword>
<evidence type="ECO:0000256" key="1">
    <source>
        <dbReference type="SAM" id="Coils"/>
    </source>
</evidence>
<organism evidence="3 4">
    <name type="scientific">Halomicronema hongdechloris C2206</name>
    <dbReference type="NCBI Taxonomy" id="1641165"/>
    <lineage>
        <taxon>Bacteria</taxon>
        <taxon>Bacillati</taxon>
        <taxon>Cyanobacteriota</taxon>
        <taxon>Cyanophyceae</taxon>
        <taxon>Nodosilineales</taxon>
        <taxon>Nodosilineaceae</taxon>
        <taxon>Halomicronema</taxon>
    </lineage>
</organism>
<dbReference type="AlphaFoldDB" id="A0A1Z3HMT2"/>
<dbReference type="Proteomes" id="UP000191901">
    <property type="component" value="Chromosome"/>
</dbReference>
<evidence type="ECO:0000313" key="3">
    <source>
        <dbReference type="EMBL" id="ASC71600.1"/>
    </source>
</evidence>
<evidence type="ECO:0000313" key="4">
    <source>
        <dbReference type="Proteomes" id="UP000191901"/>
    </source>
</evidence>
<reference evidence="3 4" key="1">
    <citation type="journal article" date="2016" name="Biochim. Biophys. Acta">
        <title>Characterization of red-shifted phycobilisomes isolated from the chlorophyll f-containing cyanobacterium Halomicronema hongdechloris.</title>
        <authorList>
            <person name="Li Y."/>
            <person name="Lin Y."/>
            <person name="Garvey C.J."/>
            <person name="Birch D."/>
            <person name="Corkery R.W."/>
            <person name="Loughlin P.C."/>
            <person name="Scheer H."/>
            <person name="Willows R.D."/>
            <person name="Chen M."/>
        </authorList>
    </citation>
    <scope>NUCLEOTIDE SEQUENCE [LARGE SCALE GENOMIC DNA]</scope>
    <source>
        <strain evidence="3 4">C2206</strain>
    </source>
</reference>
<name>A0A1Z3HMT2_9CYAN</name>
<dbReference type="RefSeq" id="WP_088429984.1">
    <property type="nucleotide sequence ID" value="NZ_CP021983.2"/>
</dbReference>
<feature type="transmembrane region" description="Helical" evidence="2">
    <location>
        <begin position="47"/>
        <end position="71"/>
    </location>
</feature>
<keyword evidence="4" id="KW-1185">Reference proteome</keyword>
<dbReference type="EMBL" id="CP021983">
    <property type="protein sequence ID" value="ASC71600.1"/>
    <property type="molecule type" value="Genomic_DNA"/>
</dbReference>
<dbReference type="OrthoDB" id="9859891at2"/>
<gene>
    <name evidence="3" type="ORF">XM38_025530</name>
</gene>